<dbReference type="EMBL" id="JAJKFW010000004">
    <property type="protein sequence ID" value="MCC9641066.1"/>
    <property type="molecule type" value="Genomic_DNA"/>
</dbReference>
<sequence length="266" mass="30075">MASGADVSHEDYLTEDPTNVPFGVLLKMVKSQLFFPLALIAVTAIKVVCWFKGRADALNAVCRNAENIDFERMPVQARTAFAGLENQLKGFRWIRFQKRPCLGLRQQYEALALHEDGCTIAVCEWQHQMVVITAVKGEDPVKSTEAVTTEFVSFEGDRQTIITSYIPREHMAALVLYDGGLGDVEAVSNEERMEVAIQTHMDRLKRVSPNVMNDEGAFQRAEEHSSKVLNHFLKLGLIRPLLEQEVPKLLKSRKKHAEEFDPYTKV</sequence>
<accession>A0ABS8NF30</accession>
<evidence type="ECO:0000256" key="1">
    <source>
        <dbReference type="SAM" id="Phobius"/>
    </source>
</evidence>
<dbReference type="Proteomes" id="UP001430306">
    <property type="component" value="Unassembled WGS sequence"/>
</dbReference>
<feature type="transmembrane region" description="Helical" evidence="1">
    <location>
        <begin position="33"/>
        <end position="51"/>
    </location>
</feature>
<keyword evidence="1" id="KW-0472">Membrane</keyword>
<reference evidence="2" key="1">
    <citation type="submission" date="2021-11" db="EMBL/GenBank/DDBJ databases">
        <title>Genome sequence.</title>
        <authorList>
            <person name="Sun Q."/>
        </authorList>
    </citation>
    <scope>NUCLEOTIDE SEQUENCE</scope>
    <source>
        <strain evidence="2">JC740</strain>
    </source>
</reference>
<dbReference type="RefSeq" id="WP_230270957.1">
    <property type="nucleotide sequence ID" value="NZ_JAJKFW010000004.1"/>
</dbReference>
<keyword evidence="1" id="KW-0812">Transmembrane</keyword>
<protein>
    <submittedName>
        <fullName evidence="2">Uncharacterized protein</fullName>
    </submittedName>
</protein>
<gene>
    <name evidence="2" type="ORF">LOC71_02190</name>
</gene>
<evidence type="ECO:0000313" key="2">
    <source>
        <dbReference type="EMBL" id="MCC9641066.1"/>
    </source>
</evidence>
<evidence type="ECO:0000313" key="3">
    <source>
        <dbReference type="Proteomes" id="UP001430306"/>
    </source>
</evidence>
<comment type="caution">
    <text evidence="2">The sequence shown here is derived from an EMBL/GenBank/DDBJ whole genome shotgun (WGS) entry which is preliminary data.</text>
</comment>
<keyword evidence="3" id="KW-1185">Reference proteome</keyword>
<name>A0ABS8NF30_9BACT</name>
<keyword evidence="1" id="KW-1133">Transmembrane helix</keyword>
<proteinExistence type="predicted"/>
<organism evidence="2 3">
    <name type="scientific">Rhodopirellula halodulae</name>
    <dbReference type="NCBI Taxonomy" id="2894198"/>
    <lineage>
        <taxon>Bacteria</taxon>
        <taxon>Pseudomonadati</taxon>
        <taxon>Planctomycetota</taxon>
        <taxon>Planctomycetia</taxon>
        <taxon>Pirellulales</taxon>
        <taxon>Pirellulaceae</taxon>
        <taxon>Rhodopirellula</taxon>
    </lineage>
</organism>